<keyword evidence="1" id="KW-0812">Transmembrane</keyword>
<reference evidence="2 3" key="1">
    <citation type="submission" date="2021-05" db="EMBL/GenBank/DDBJ databases">
        <title>Genome Assembly of Synthetic Allotetraploid Brassica napus Reveals Homoeologous Exchanges between Subgenomes.</title>
        <authorList>
            <person name="Davis J.T."/>
        </authorList>
    </citation>
    <scope>NUCLEOTIDE SEQUENCE [LARGE SCALE GENOMIC DNA]</scope>
    <source>
        <strain evidence="3">cv. Da-Ae</strain>
        <tissue evidence="2">Seedling</tissue>
    </source>
</reference>
<keyword evidence="3" id="KW-1185">Reference proteome</keyword>
<accession>A0ABQ7XRE4</accession>
<sequence>LFFLILNSFFLSLSLLLPLKRNICLRCFFLFIGFLTLNNTLAPIAASIGWILSSLIILSGLIILSSLCRRNYYEIKRPHISSFIDTTKLLIQNLLDAPPVKHSPCHQWSFGPSMVCSGLTRKLPTVSQPDQIFWK</sequence>
<protein>
    <submittedName>
        <fullName evidence="2">Uncharacterized protein</fullName>
    </submittedName>
</protein>
<name>A0ABQ7XRE4_BRANA</name>
<feature type="non-terminal residue" evidence="2">
    <location>
        <position position="1"/>
    </location>
</feature>
<gene>
    <name evidence="2" type="ORF">HID58_086821</name>
</gene>
<evidence type="ECO:0000256" key="1">
    <source>
        <dbReference type="SAM" id="Phobius"/>
    </source>
</evidence>
<dbReference type="Proteomes" id="UP000824890">
    <property type="component" value="Unassembled WGS sequence"/>
</dbReference>
<proteinExistence type="predicted"/>
<dbReference type="EMBL" id="JAGKQM010000019">
    <property type="protein sequence ID" value="KAH0858560.1"/>
    <property type="molecule type" value="Genomic_DNA"/>
</dbReference>
<comment type="caution">
    <text evidence="2">The sequence shown here is derived from an EMBL/GenBank/DDBJ whole genome shotgun (WGS) entry which is preliminary data.</text>
</comment>
<feature type="transmembrane region" description="Helical" evidence="1">
    <location>
        <begin position="48"/>
        <end position="68"/>
    </location>
</feature>
<keyword evidence="1" id="KW-1133">Transmembrane helix</keyword>
<evidence type="ECO:0000313" key="3">
    <source>
        <dbReference type="Proteomes" id="UP000824890"/>
    </source>
</evidence>
<keyword evidence="1" id="KW-0472">Membrane</keyword>
<organism evidence="2 3">
    <name type="scientific">Brassica napus</name>
    <name type="common">Rape</name>
    <dbReference type="NCBI Taxonomy" id="3708"/>
    <lineage>
        <taxon>Eukaryota</taxon>
        <taxon>Viridiplantae</taxon>
        <taxon>Streptophyta</taxon>
        <taxon>Embryophyta</taxon>
        <taxon>Tracheophyta</taxon>
        <taxon>Spermatophyta</taxon>
        <taxon>Magnoliopsida</taxon>
        <taxon>eudicotyledons</taxon>
        <taxon>Gunneridae</taxon>
        <taxon>Pentapetalae</taxon>
        <taxon>rosids</taxon>
        <taxon>malvids</taxon>
        <taxon>Brassicales</taxon>
        <taxon>Brassicaceae</taxon>
        <taxon>Brassiceae</taxon>
        <taxon>Brassica</taxon>
    </lineage>
</organism>
<evidence type="ECO:0000313" key="2">
    <source>
        <dbReference type="EMBL" id="KAH0858560.1"/>
    </source>
</evidence>